<evidence type="ECO:0000256" key="10">
    <source>
        <dbReference type="ARBA" id="ARBA00022741"/>
    </source>
</evidence>
<sequence length="319" mass="34077">MVETTYMTSDVLPERYGKVAVVMGGWSAEREVSLMSGQQIFDSLTSAGVDAHAVDAGRDIAAVLSDGGFDRAFLILHGRGGEDGMVQGALELAGIPYTGSGVLASALSMDKWRAKGLVSLKGIATPEAFEVFTLEEAEQAASQIGFPVVIKPTLEGSSIGVAMVNQPQQLEPAFLEARRYGPVLVEKRMLGIEVTAGILGQEALPLVSMKGADEFYDYKAKYIADNTVYQCPVDLPESVATSIQETALDIFRVLGCRGWGRVDFMLDEAGVAHFIECNTAPGMTSHSLVPIAARQAGMDFPTLCLQILSDTLDMEESIA</sequence>
<evidence type="ECO:0000256" key="1">
    <source>
        <dbReference type="ARBA" id="ARBA00001936"/>
    </source>
</evidence>
<dbReference type="Gene3D" id="3.30.470.20">
    <property type="entry name" value="ATP-grasp fold, B domain"/>
    <property type="match status" value="1"/>
</dbReference>
<comment type="pathway">
    <text evidence="4 18">Cell wall biogenesis; peptidoglycan biosynthesis.</text>
</comment>
<dbReference type="EC" id="6.3.2.4" evidence="6 18"/>
<dbReference type="InterPro" id="IPR005905">
    <property type="entry name" value="D_ala_D_ala"/>
</dbReference>
<dbReference type="GO" id="GO:0009252">
    <property type="term" value="P:peptidoglycan biosynthetic process"/>
    <property type="evidence" value="ECO:0007669"/>
    <property type="project" value="UniProtKB-UniRule"/>
</dbReference>
<evidence type="ECO:0000256" key="20">
    <source>
        <dbReference type="PIRSR" id="PIRSR039102-3"/>
    </source>
</evidence>
<dbReference type="Gene3D" id="3.40.50.20">
    <property type="match status" value="1"/>
</dbReference>
<feature type="binding site" evidence="20">
    <location>
        <position position="276"/>
    </location>
    <ligand>
        <name>Mg(2+)</name>
        <dbReference type="ChEBI" id="CHEBI:18420"/>
        <label>2</label>
    </ligand>
</feature>
<evidence type="ECO:0000313" key="23">
    <source>
        <dbReference type="EMBL" id="ASJ75885.1"/>
    </source>
</evidence>
<evidence type="ECO:0000256" key="13">
    <source>
        <dbReference type="ARBA" id="ARBA00022960"/>
    </source>
</evidence>
<dbReference type="GO" id="GO:0008716">
    <property type="term" value="F:D-alanine-D-alanine ligase activity"/>
    <property type="evidence" value="ECO:0007669"/>
    <property type="project" value="UniProtKB-UniRule"/>
</dbReference>
<feature type="binding site" evidence="20">
    <location>
        <position position="263"/>
    </location>
    <ligand>
        <name>Mg(2+)</name>
        <dbReference type="ChEBI" id="CHEBI:18420"/>
        <label>1</label>
    </ligand>
</feature>
<feature type="active site" evidence="19">
    <location>
        <position position="287"/>
    </location>
</feature>
<evidence type="ECO:0000256" key="11">
    <source>
        <dbReference type="ARBA" id="ARBA00022840"/>
    </source>
</evidence>
<dbReference type="AlphaFoldDB" id="A0A2Z2NZM6"/>
<dbReference type="NCBIfam" id="NF002378">
    <property type="entry name" value="PRK01372.1"/>
    <property type="match status" value="1"/>
</dbReference>
<comment type="function">
    <text evidence="2 18">Cell wall formation.</text>
</comment>
<keyword evidence="14 18" id="KW-0573">Peptidoglycan synthesis</keyword>
<keyword evidence="12 20" id="KW-0460">Magnesium</keyword>
<evidence type="ECO:0000256" key="17">
    <source>
        <dbReference type="ARBA" id="ARBA00047614"/>
    </source>
</evidence>
<dbReference type="UniPathway" id="UPA00219"/>
<keyword evidence="13 18" id="KW-0133">Cell shape</keyword>
<dbReference type="PANTHER" id="PTHR23132:SF23">
    <property type="entry name" value="D-ALANINE--D-ALANINE LIGASE B"/>
    <property type="match status" value="1"/>
</dbReference>
<evidence type="ECO:0000256" key="6">
    <source>
        <dbReference type="ARBA" id="ARBA00012216"/>
    </source>
</evidence>
<comment type="cofactor">
    <cofactor evidence="1">
        <name>Mn(2+)</name>
        <dbReference type="ChEBI" id="CHEBI:29035"/>
    </cofactor>
</comment>
<dbReference type="InterPro" id="IPR000291">
    <property type="entry name" value="D-Ala_lig_Van_CS"/>
</dbReference>
<keyword evidence="7 18" id="KW-0963">Cytoplasm</keyword>
<evidence type="ECO:0000256" key="19">
    <source>
        <dbReference type="PIRSR" id="PIRSR039102-1"/>
    </source>
</evidence>
<comment type="subcellular location">
    <subcellularLocation>
        <location evidence="3 18">Cytoplasm</location>
    </subcellularLocation>
</comment>
<keyword evidence="16 18" id="KW-0961">Cell wall biogenesis/degradation</keyword>
<dbReference type="EMBL" id="CP018632">
    <property type="protein sequence ID" value="ASJ75885.1"/>
    <property type="molecule type" value="Genomic_DNA"/>
</dbReference>
<evidence type="ECO:0000256" key="9">
    <source>
        <dbReference type="ARBA" id="ARBA00022723"/>
    </source>
</evidence>
<comment type="similarity">
    <text evidence="5 18">Belongs to the D-alanine--D-alanine ligase family.</text>
</comment>
<accession>A0A2Z2NZM6</accession>
<evidence type="ECO:0000256" key="15">
    <source>
        <dbReference type="ARBA" id="ARBA00023211"/>
    </source>
</evidence>
<comment type="cofactor">
    <cofactor evidence="20">
        <name>Mg(2+)</name>
        <dbReference type="ChEBI" id="CHEBI:18420"/>
    </cofactor>
    <cofactor evidence="20">
        <name>Mn(2+)</name>
        <dbReference type="ChEBI" id="CHEBI:29035"/>
    </cofactor>
    <text evidence="20">Binds 2 magnesium or manganese ions per subunit.</text>
</comment>
<evidence type="ECO:0000256" key="5">
    <source>
        <dbReference type="ARBA" id="ARBA00010871"/>
    </source>
</evidence>
<proteinExistence type="inferred from homology"/>
<feature type="domain" description="ATP-grasp" evidence="22">
    <location>
        <begin position="115"/>
        <end position="309"/>
    </location>
</feature>
<keyword evidence="11 21" id="KW-0067">ATP-binding</keyword>
<dbReference type="Proteomes" id="UP000250079">
    <property type="component" value="Chromosome"/>
</dbReference>
<name>A0A2Z2NZM6_9GAMM</name>
<evidence type="ECO:0000256" key="21">
    <source>
        <dbReference type="PROSITE-ProRule" id="PRU00409"/>
    </source>
</evidence>
<dbReference type="PIRSF" id="PIRSF039102">
    <property type="entry name" value="Ddl/VanB"/>
    <property type="match status" value="1"/>
</dbReference>
<keyword evidence="10 21" id="KW-0547">Nucleotide-binding</keyword>
<dbReference type="HAMAP" id="MF_00047">
    <property type="entry name" value="Dala_Dala_lig"/>
    <property type="match status" value="1"/>
</dbReference>
<organism evidence="23 24">
    <name type="scientific">Granulosicoccus antarcticus IMCC3135</name>
    <dbReference type="NCBI Taxonomy" id="1192854"/>
    <lineage>
        <taxon>Bacteria</taxon>
        <taxon>Pseudomonadati</taxon>
        <taxon>Pseudomonadota</taxon>
        <taxon>Gammaproteobacteria</taxon>
        <taxon>Chromatiales</taxon>
        <taxon>Granulosicoccaceae</taxon>
        <taxon>Granulosicoccus</taxon>
    </lineage>
</organism>
<evidence type="ECO:0000256" key="16">
    <source>
        <dbReference type="ARBA" id="ARBA00023316"/>
    </source>
</evidence>
<protein>
    <recommendedName>
        <fullName evidence="6 18">D-alanine--D-alanine ligase</fullName>
        <ecNumber evidence="6 18">6.3.2.4</ecNumber>
    </recommendedName>
    <alternativeName>
        <fullName evidence="18">D-Ala-D-Ala ligase</fullName>
    </alternativeName>
    <alternativeName>
        <fullName evidence="18">D-alanylalanine synthetase</fullName>
    </alternativeName>
</protein>
<keyword evidence="15 20" id="KW-0464">Manganese</keyword>
<dbReference type="GO" id="GO:0008360">
    <property type="term" value="P:regulation of cell shape"/>
    <property type="evidence" value="ECO:0007669"/>
    <property type="project" value="UniProtKB-KW"/>
</dbReference>
<evidence type="ECO:0000256" key="3">
    <source>
        <dbReference type="ARBA" id="ARBA00004496"/>
    </source>
</evidence>
<dbReference type="RefSeq" id="WP_236994682.1">
    <property type="nucleotide sequence ID" value="NZ_CP018632.1"/>
</dbReference>
<evidence type="ECO:0000256" key="8">
    <source>
        <dbReference type="ARBA" id="ARBA00022598"/>
    </source>
</evidence>
<evidence type="ECO:0000313" key="24">
    <source>
        <dbReference type="Proteomes" id="UP000250079"/>
    </source>
</evidence>
<evidence type="ECO:0000256" key="4">
    <source>
        <dbReference type="ARBA" id="ARBA00004752"/>
    </source>
</evidence>
<dbReference type="KEGG" id="gai:IMCC3135_29170"/>
<dbReference type="NCBIfam" id="TIGR01205">
    <property type="entry name" value="D_ala_D_alaTIGR"/>
    <property type="match status" value="1"/>
</dbReference>
<dbReference type="GO" id="GO:0005829">
    <property type="term" value="C:cytosol"/>
    <property type="evidence" value="ECO:0007669"/>
    <property type="project" value="TreeGrafter"/>
</dbReference>
<feature type="active site" evidence="19">
    <location>
        <position position="29"/>
    </location>
</feature>
<dbReference type="Gene3D" id="3.30.1490.20">
    <property type="entry name" value="ATP-grasp fold, A domain"/>
    <property type="match status" value="1"/>
</dbReference>
<feature type="binding site" evidence="20">
    <location>
        <position position="276"/>
    </location>
    <ligand>
        <name>Mg(2+)</name>
        <dbReference type="ChEBI" id="CHEBI:18420"/>
        <label>1</label>
    </ligand>
</feature>
<dbReference type="InterPro" id="IPR011127">
    <property type="entry name" value="Dala_Dala_lig_N"/>
</dbReference>
<dbReference type="GO" id="GO:0005524">
    <property type="term" value="F:ATP binding"/>
    <property type="evidence" value="ECO:0007669"/>
    <property type="project" value="UniProtKB-UniRule"/>
</dbReference>
<dbReference type="Pfam" id="PF01820">
    <property type="entry name" value="Dala_Dala_lig_N"/>
    <property type="match status" value="1"/>
</dbReference>
<evidence type="ECO:0000256" key="2">
    <source>
        <dbReference type="ARBA" id="ARBA00003921"/>
    </source>
</evidence>
<dbReference type="SUPFAM" id="SSF52440">
    <property type="entry name" value="PreATP-grasp domain"/>
    <property type="match status" value="1"/>
</dbReference>
<evidence type="ECO:0000259" key="22">
    <source>
        <dbReference type="PROSITE" id="PS50975"/>
    </source>
</evidence>
<dbReference type="InterPro" id="IPR013815">
    <property type="entry name" value="ATP_grasp_subdomain_1"/>
</dbReference>
<evidence type="ECO:0000256" key="14">
    <source>
        <dbReference type="ARBA" id="ARBA00022984"/>
    </source>
</evidence>
<comment type="catalytic activity">
    <reaction evidence="17 18">
        <text>2 D-alanine + ATP = D-alanyl-D-alanine + ADP + phosphate + H(+)</text>
        <dbReference type="Rhea" id="RHEA:11224"/>
        <dbReference type="ChEBI" id="CHEBI:15378"/>
        <dbReference type="ChEBI" id="CHEBI:30616"/>
        <dbReference type="ChEBI" id="CHEBI:43474"/>
        <dbReference type="ChEBI" id="CHEBI:57416"/>
        <dbReference type="ChEBI" id="CHEBI:57822"/>
        <dbReference type="ChEBI" id="CHEBI:456216"/>
        <dbReference type="EC" id="6.3.2.4"/>
    </reaction>
</comment>
<dbReference type="InterPro" id="IPR011761">
    <property type="entry name" value="ATP-grasp"/>
</dbReference>
<gene>
    <name evidence="23" type="primary">ddlB</name>
    <name evidence="18" type="synonym">ddl</name>
    <name evidence="23" type="ORF">IMCC3135_29170</name>
</gene>
<feature type="active site" evidence="19">
    <location>
        <position position="157"/>
    </location>
</feature>
<dbReference type="PANTHER" id="PTHR23132">
    <property type="entry name" value="D-ALANINE--D-ALANINE LIGASE"/>
    <property type="match status" value="1"/>
</dbReference>
<dbReference type="PROSITE" id="PS50975">
    <property type="entry name" value="ATP_GRASP"/>
    <property type="match status" value="1"/>
</dbReference>
<dbReference type="InterPro" id="IPR011095">
    <property type="entry name" value="Dala_Dala_lig_C"/>
</dbReference>
<keyword evidence="9 20" id="KW-0479">Metal-binding</keyword>
<dbReference type="GO" id="GO:0071555">
    <property type="term" value="P:cell wall organization"/>
    <property type="evidence" value="ECO:0007669"/>
    <property type="project" value="UniProtKB-KW"/>
</dbReference>
<feature type="binding site" evidence="20">
    <location>
        <position position="278"/>
    </location>
    <ligand>
        <name>Mg(2+)</name>
        <dbReference type="ChEBI" id="CHEBI:18420"/>
        <label>2</label>
    </ligand>
</feature>
<dbReference type="PROSITE" id="PS00843">
    <property type="entry name" value="DALA_DALA_LIGASE_1"/>
    <property type="match status" value="1"/>
</dbReference>
<dbReference type="SUPFAM" id="SSF56059">
    <property type="entry name" value="Glutathione synthetase ATP-binding domain-like"/>
    <property type="match status" value="1"/>
</dbReference>
<keyword evidence="24" id="KW-1185">Reference proteome</keyword>
<dbReference type="InterPro" id="IPR016185">
    <property type="entry name" value="PreATP-grasp_dom_sf"/>
</dbReference>
<evidence type="ECO:0000256" key="7">
    <source>
        <dbReference type="ARBA" id="ARBA00022490"/>
    </source>
</evidence>
<evidence type="ECO:0000256" key="12">
    <source>
        <dbReference type="ARBA" id="ARBA00022842"/>
    </source>
</evidence>
<evidence type="ECO:0000256" key="18">
    <source>
        <dbReference type="HAMAP-Rule" id="MF_00047"/>
    </source>
</evidence>
<dbReference type="FunFam" id="3.30.470.20:FF:000008">
    <property type="entry name" value="D-alanine--D-alanine ligase"/>
    <property type="match status" value="1"/>
</dbReference>
<reference evidence="23 24" key="1">
    <citation type="submission" date="2016-12" db="EMBL/GenBank/DDBJ databases">
        <authorList>
            <person name="Song W.-J."/>
            <person name="Kurnit D.M."/>
        </authorList>
    </citation>
    <scope>NUCLEOTIDE SEQUENCE [LARGE SCALE GENOMIC DNA]</scope>
    <source>
        <strain evidence="23 24">IMCC3135</strain>
    </source>
</reference>
<dbReference type="GO" id="GO:0046872">
    <property type="term" value="F:metal ion binding"/>
    <property type="evidence" value="ECO:0007669"/>
    <property type="project" value="UniProtKB-KW"/>
</dbReference>
<keyword evidence="8 18" id="KW-0436">Ligase</keyword>
<dbReference type="Pfam" id="PF07478">
    <property type="entry name" value="Dala_Dala_lig_C"/>
    <property type="match status" value="1"/>
</dbReference>